<dbReference type="RefSeq" id="WP_011713859.1">
    <property type="nucleotide sequence ID" value="NC_008576.1"/>
</dbReference>
<dbReference type="OrthoDB" id="7341087at2"/>
<dbReference type="Proteomes" id="UP000002586">
    <property type="component" value="Chromosome"/>
</dbReference>
<organism evidence="3 4">
    <name type="scientific">Magnetococcus marinus (strain ATCC BAA-1437 / JCM 17883 / MC-1)</name>
    <dbReference type="NCBI Taxonomy" id="156889"/>
    <lineage>
        <taxon>Bacteria</taxon>
        <taxon>Pseudomonadati</taxon>
        <taxon>Pseudomonadota</taxon>
        <taxon>Magnetococcia</taxon>
        <taxon>Magnetococcales</taxon>
        <taxon>Magnetococcaceae</taxon>
        <taxon>Magnetococcus</taxon>
    </lineage>
</organism>
<feature type="transmembrane region" description="Helical" evidence="2">
    <location>
        <begin position="272"/>
        <end position="293"/>
    </location>
</feature>
<dbReference type="HOGENOM" id="CLU_815860_0_0_5"/>
<dbReference type="EMBL" id="CP000471">
    <property type="protein sequence ID" value="ABK44738.1"/>
    <property type="molecule type" value="Genomic_DNA"/>
</dbReference>
<evidence type="ECO:0000313" key="3">
    <source>
        <dbReference type="EMBL" id="ABK44738.1"/>
    </source>
</evidence>
<feature type="compositionally biased region" description="Polar residues" evidence="1">
    <location>
        <begin position="322"/>
        <end position="333"/>
    </location>
</feature>
<protein>
    <submittedName>
        <fullName evidence="3">Uncharacterized protein</fullName>
    </submittedName>
</protein>
<reference evidence="4" key="1">
    <citation type="journal article" date="2009" name="Appl. Environ. Microbiol.">
        <title>Complete genome sequence of the chemolithoautotrophic marine magnetotactic coccus strain MC-1.</title>
        <authorList>
            <person name="Schubbe S."/>
            <person name="Williams T.J."/>
            <person name="Xie G."/>
            <person name="Kiss H.E."/>
            <person name="Brettin T.S."/>
            <person name="Martinez D."/>
            <person name="Ross C.A."/>
            <person name="Schuler D."/>
            <person name="Cox B.L."/>
            <person name="Nealson K.H."/>
            <person name="Bazylinski D.A."/>
        </authorList>
    </citation>
    <scope>NUCLEOTIDE SEQUENCE [LARGE SCALE GENOMIC DNA]</scope>
    <source>
        <strain evidence="4">ATCC BAA-1437 / JCM 17883 / MC-1</strain>
    </source>
</reference>
<dbReference type="KEGG" id="mgm:Mmc1_2237"/>
<accession>A0L9U5</accession>
<dbReference type="eggNOG" id="ENOG50344RP">
    <property type="taxonomic scope" value="Bacteria"/>
</dbReference>
<reference evidence="3 4" key="2">
    <citation type="journal article" date="2012" name="Int. J. Syst. Evol. Microbiol.">
        <title>Magnetococcus marinus gen. nov., sp. nov., a marine, magnetotactic bacterium that represents a novel lineage (Magnetococcaceae fam. nov.; Magnetococcales ord. nov.) at the base of the Alphaproteobacteria.</title>
        <authorList>
            <person name="Bazylinski D.A."/>
            <person name="Williams T.J."/>
            <person name="Lefevre C.T."/>
            <person name="Berg R.J."/>
            <person name="Zhang C.L."/>
            <person name="Bowser S.S."/>
            <person name="Dean A.J."/>
            <person name="Beveridge T.J."/>
        </authorList>
    </citation>
    <scope>NUCLEOTIDE SEQUENCE [LARGE SCALE GENOMIC DNA]</scope>
    <source>
        <strain evidence="4">ATCC BAA-1437 / JCM 17883 / MC-1</strain>
    </source>
</reference>
<evidence type="ECO:0000256" key="2">
    <source>
        <dbReference type="SAM" id="Phobius"/>
    </source>
</evidence>
<keyword evidence="4" id="KW-1185">Reference proteome</keyword>
<dbReference type="InterPro" id="IPR053512">
    <property type="entry name" value="Magnetosome_regulatory"/>
</dbReference>
<gene>
    <name evidence="3" type="ordered locus">Mmc1_2237</name>
</gene>
<sequence>MLTEPTMLKIEGAKQMAKVATMAGKTYTVVPSSAGAMGLAKWITLTPVNAGATSSVTIKLEGTRQMAAANNLAGKNVFIDPSPTLIGGQTSKFLVMTPVNNASAVSAAQLPEPSTLVQLEGARQAAQVSKFIGKTVTVVPAPNVAQANGMVYFKPAGGQASVGIKVQDANAMGLSSMNGKSYTIAKAPMATGNVTGNWLLFKPTAQATATTSMVGTEQMPPVPDVTALPQMQNIALKTPIDPATATATGTAVSGTIWNGGGMSLGLGLGLGVAGPVILGAALVGTGYGSWLAYKKYKAKKSAAETAGAQLEGELDKEEGNFANATDATPNPHTTAEAFPA</sequence>
<dbReference type="NCBIfam" id="NF040916">
    <property type="entry name" value="MamD"/>
    <property type="match status" value="1"/>
</dbReference>
<dbReference type="AlphaFoldDB" id="A0L9U5"/>
<evidence type="ECO:0000256" key="1">
    <source>
        <dbReference type="SAM" id="MobiDB-lite"/>
    </source>
</evidence>
<name>A0L9U5_MAGMM</name>
<feature type="region of interest" description="Disordered" evidence="1">
    <location>
        <begin position="315"/>
        <end position="340"/>
    </location>
</feature>
<evidence type="ECO:0000313" key="4">
    <source>
        <dbReference type="Proteomes" id="UP000002586"/>
    </source>
</evidence>
<keyword evidence="2" id="KW-1133">Transmembrane helix</keyword>
<proteinExistence type="predicted"/>
<dbReference type="STRING" id="156889.Mmc1_2237"/>
<keyword evidence="2" id="KW-0812">Transmembrane</keyword>
<keyword evidence="2" id="KW-0472">Membrane</keyword>